<dbReference type="RefSeq" id="XP_003869047.1">
    <property type="nucleotide sequence ID" value="XM_003868998.1"/>
</dbReference>
<feature type="domain" description="AHC1-like C2H2 zinc-finger" evidence="2">
    <location>
        <begin position="160"/>
        <end position="243"/>
    </location>
</feature>
<dbReference type="KEGG" id="cot:CORT_0D00620"/>
<evidence type="ECO:0000259" key="2">
    <source>
        <dbReference type="Pfam" id="PF25909"/>
    </source>
</evidence>
<accession>H8X4G8</accession>
<dbReference type="GeneID" id="14540355"/>
<dbReference type="AlphaFoldDB" id="H8X4G8"/>
<reference evidence="3 4" key="1">
    <citation type="journal article" date="2012" name="PLoS ONE">
        <title>Sequence and analysis of the genome of the pathogenic yeast Candida orthopsilosis.</title>
        <authorList>
            <person name="Riccombeni A."/>
            <person name="Vidanes G."/>
            <person name="Proux-Wera E."/>
            <person name="Wolfe K.H."/>
            <person name="Butler G."/>
        </authorList>
    </citation>
    <scope>NUCLEOTIDE SEQUENCE [LARGE SCALE GENOMIC DNA]</scope>
    <source>
        <strain evidence="3 4">Co 90-125</strain>
    </source>
</reference>
<name>H8X4G8_CANO9</name>
<feature type="region of interest" description="Disordered" evidence="1">
    <location>
        <begin position="326"/>
        <end position="394"/>
    </location>
</feature>
<evidence type="ECO:0000256" key="1">
    <source>
        <dbReference type="SAM" id="MobiDB-lite"/>
    </source>
</evidence>
<dbReference type="OrthoDB" id="5355528at2759"/>
<feature type="compositionally biased region" description="Low complexity" evidence="1">
    <location>
        <begin position="142"/>
        <end position="155"/>
    </location>
</feature>
<sequence length="394" mass="43858">MSKANMDSQDLPSESKASPEQIQSPEEAIRKKLESLPHEQLKKLINDQLDLEIRLKHKELNMADNELSKTESQMLVLRKFLDIPNNDTSNTNNLTVKYYDLLNRSLNATYERFKENPTTGISSGPLSNADALNPPPGHSYRTRSTTSSLRPSTTSVQRNPNLGCLYRRSDGVVVRLTCPDCLRNNFSSAQGFLNHSRIAHSKEYTSQDTAAIKCGEVLPDIPQDAVGQKSIKLLQEKGLEPSKHLNVSEFLFADVSSTPTPQAEILQNFEFPKKGEKEVENKLSASDTSNELMRKLVKEGKMDLSEYEKLVSETRKPVNNAHLFEDEVESNESESPISEIPSASSLVSLGERKRRQSRGGINIAVLNTETAEATSGEPGTSSNDEEQVKKKARI</sequence>
<organism evidence="3 4">
    <name type="scientific">Candida orthopsilosis (strain 90-125)</name>
    <name type="common">Yeast</name>
    <dbReference type="NCBI Taxonomy" id="1136231"/>
    <lineage>
        <taxon>Eukaryota</taxon>
        <taxon>Fungi</taxon>
        <taxon>Dikarya</taxon>
        <taxon>Ascomycota</taxon>
        <taxon>Saccharomycotina</taxon>
        <taxon>Pichiomycetes</taxon>
        <taxon>Debaryomycetaceae</taxon>
        <taxon>Candida/Lodderomyces clade</taxon>
        <taxon>Candida</taxon>
    </lineage>
</organism>
<evidence type="ECO:0000313" key="3">
    <source>
        <dbReference type="EMBL" id="CCG22910.1"/>
    </source>
</evidence>
<feature type="compositionally biased region" description="Polar residues" evidence="1">
    <location>
        <begin position="116"/>
        <end position="126"/>
    </location>
</feature>
<keyword evidence="4" id="KW-1185">Reference proteome</keyword>
<feature type="region of interest" description="Disordered" evidence="1">
    <location>
        <begin position="115"/>
        <end position="156"/>
    </location>
</feature>
<protein>
    <recommendedName>
        <fullName evidence="2">AHC1-like C2H2 zinc-finger domain-containing protein</fullName>
    </recommendedName>
</protein>
<dbReference type="Pfam" id="PF25909">
    <property type="entry name" value="zf-C2H2_AHC1"/>
    <property type="match status" value="1"/>
</dbReference>
<feature type="compositionally biased region" description="Polar residues" evidence="1">
    <location>
        <begin position="365"/>
        <end position="382"/>
    </location>
</feature>
<feature type="region of interest" description="Disordered" evidence="1">
    <location>
        <begin position="1"/>
        <end position="27"/>
    </location>
</feature>
<dbReference type="HOGENOM" id="CLU_050071_0_0_1"/>
<proteinExistence type="predicted"/>
<feature type="compositionally biased region" description="Polar residues" evidence="1">
    <location>
        <begin position="1"/>
        <end position="24"/>
    </location>
</feature>
<dbReference type="InterPro" id="IPR058706">
    <property type="entry name" value="zf-C2H2_AHC1-like"/>
</dbReference>
<gene>
    <name evidence="3" type="ORF">CORT_0D00620</name>
</gene>
<dbReference type="Proteomes" id="UP000005018">
    <property type="component" value="Chromosome 4"/>
</dbReference>
<evidence type="ECO:0000313" key="4">
    <source>
        <dbReference type="Proteomes" id="UP000005018"/>
    </source>
</evidence>
<feature type="compositionally biased region" description="Low complexity" evidence="1">
    <location>
        <begin position="333"/>
        <end position="345"/>
    </location>
</feature>
<dbReference type="eggNOG" id="ENOG502S5YH">
    <property type="taxonomic scope" value="Eukaryota"/>
</dbReference>
<dbReference type="EMBL" id="HE681722">
    <property type="protein sequence ID" value="CCG22910.1"/>
    <property type="molecule type" value="Genomic_DNA"/>
</dbReference>